<dbReference type="AlphaFoldDB" id="A0A1H6VEG3"/>
<dbReference type="InterPro" id="IPR014284">
    <property type="entry name" value="RNA_pol_sigma-70_dom"/>
</dbReference>
<dbReference type="EMBL" id="FNXY01000004">
    <property type="protein sequence ID" value="SEJ02206.1"/>
    <property type="molecule type" value="Genomic_DNA"/>
</dbReference>
<protein>
    <submittedName>
        <fullName evidence="7">RNA polymerase sigma-70 factor, ECF subfamily</fullName>
    </submittedName>
</protein>
<evidence type="ECO:0000313" key="8">
    <source>
        <dbReference type="Proteomes" id="UP000199532"/>
    </source>
</evidence>
<keyword evidence="2" id="KW-0805">Transcription regulation</keyword>
<organism evidence="7 8">
    <name type="scientific">Dyadobacter koreensis</name>
    <dbReference type="NCBI Taxonomy" id="408657"/>
    <lineage>
        <taxon>Bacteria</taxon>
        <taxon>Pseudomonadati</taxon>
        <taxon>Bacteroidota</taxon>
        <taxon>Cytophagia</taxon>
        <taxon>Cytophagales</taxon>
        <taxon>Spirosomataceae</taxon>
        <taxon>Dyadobacter</taxon>
    </lineage>
</organism>
<reference evidence="7 8" key="1">
    <citation type="submission" date="2016-10" db="EMBL/GenBank/DDBJ databases">
        <authorList>
            <person name="de Groot N.N."/>
        </authorList>
    </citation>
    <scope>NUCLEOTIDE SEQUENCE [LARGE SCALE GENOMIC DNA]</scope>
    <source>
        <strain evidence="7 8">DSM 19938</strain>
    </source>
</reference>
<dbReference type="SUPFAM" id="SSF88659">
    <property type="entry name" value="Sigma3 and sigma4 domains of RNA polymerase sigma factors"/>
    <property type="match status" value="1"/>
</dbReference>
<dbReference type="InterPro" id="IPR039425">
    <property type="entry name" value="RNA_pol_sigma-70-like"/>
</dbReference>
<dbReference type="InterPro" id="IPR013325">
    <property type="entry name" value="RNA_pol_sigma_r2"/>
</dbReference>
<feature type="domain" description="RNA polymerase sigma-70 region 2" evidence="5">
    <location>
        <begin position="30"/>
        <end position="95"/>
    </location>
</feature>
<dbReference type="PANTHER" id="PTHR43133">
    <property type="entry name" value="RNA POLYMERASE ECF-TYPE SIGMA FACTO"/>
    <property type="match status" value="1"/>
</dbReference>
<keyword evidence="4" id="KW-0804">Transcription</keyword>
<dbReference type="InterPro" id="IPR013324">
    <property type="entry name" value="RNA_pol_sigma_r3/r4-like"/>
</dbReference>
<dbReference type="OrthoDB" id="764811at2"/>
<keyword evidence="8" id="KW-1185">Reference proteome</keyword>
<dbReference type="InterPro" id="IPR007627">
    <property type="entry name" value="RNA_pol_sigma70_r2"/>
</dbReference>
<dbReference type="InterPro" id="IPR014327">
    <property type="entry name" value="RNA_pol_sigma70_bacteroid"/>
</dbReference>
<evidence type="ECO:0000256" key="3">
    <source>
        <dbReference type="ARBA" id="ARBA00023082"/>
    </source>
</evidence>
<dbReference type="Gene3D" id="1.10.10.10">
    <property type="entry name" value="Winged helix-like DNA-binding domain superfamily/Winged helix DNA-binding domain"/>
    <property type="match status" value="1"/>
</dbReference>
<dbReference type="Pfam" id="PF08281">
    <property type="entry name" value="Sigma70_r4_2"/>
    <property type="match status" value="1"/>
</dbReference>
<dbReference type="CDD" id="cd06171">
    <property type="entry name" value="Sigma70_r4"/>
    <property type="match status" value="1"/>
</dbReference>
<dbReference type="GO" id="GO:0016987">
    <property type="term" value="F:sigma factor activity"/>
    <property type="evidence" value="ECO:0007669"/>
    <property type="project" value="UniProtKB-KW"/>
</dbReference>
<dbReference type="InterPro" id="IPR013249">
    <property type="entry name" value="RNA_pol_sigma70_r4_t2"/>
</dbReference>
<accession>A0A1H6VEG3</accession>
<feature type="domain" description="RNA polymerase sigma factor 70 region 4 type 2" evidence="6">
    <location>
        <begin position="127"/>
        <end position="178"/>
    </location>
</feature>
<evidence type="ECO:0000259" key="5">
    <source>
        <dbReference type="Pfam" id="PF04542"/>
    </source>
</evidence>
<gene>
    <name evidence="7" type="ORF">SAMN04487995_3074</name>
</gene>
<evidence type="ECO:0000313" key="7">
    <source>
        <dbReference type="EMBL" id="SEJ02206.1"/>
    </source>
</evidence>
<dbReference type="Proteomes" id="UP000199532">
    <property type="component" value="Unassembled WGS sequence"/>
</dbReference>
<dbReference type="Gene3D" id="1.10.1740.10">
    <property type="match status" value="1"/>
</dbReference>
<dbReference type="GO" id="GO:0003677">
    <property type="term" value="F:DNA binding"/>
    <property type="evidence" value="ECO:0007669"/>
    <property type="project" value="InterPro"/>
</dbReference>
<dbReference type="Pfam" id="PF04542">
    <property type="entry name" value="Sigma70_r2"/>
    <property type="match status" value="1"/>
</dbReference>
<dbReference type="InterPro" id="IPR036388">
    <property type="entry name" value="WH-like_DNA-bd_sf"/>
</dbReference>
<dbReference type="SUPFAM" id="SSF88946">
    <property type="entry name" value="Sigma2 domain of RNA polymerase sigma factors"/>
    <property type="match status" value="1"/>
</dbReference>
<dbReference type="GO" id="GO:0006352">
    <property type="term" value="P:DNA-templated transcription initiation"/>
    <property type="evidence" value="ECO:0007669"/>
    <property type="project" value="InterPro"/>
</dbReference>
<dbReference type="NCBIfam" id="TIGR02937">
    <property type="entry name" value="sigma70-ECF"/>
    <property type="match status" value="1"/>
</dbReference>
<evidence type="ECO:0000256" key="1">
    <source>
        <dbReference type="ARBA" id="ARBA00010641"/>
    </source>
</evidence>
<comment type="similarity">
    <text evidence="1">Belongs to the sigma-70 factor family. ECF subfamily.</text>
</comment>
<evidence type="ECO:0000259" key="6">
    <source>
        <dbReference type="Pfam" id="PF08281"/>
    </source>
</evidence>
<evidence type="ECO:0000256" key="2">
    <source>
        <dbReference type="ARBA" id="ARBA00023015"/>
    </source>
</evidence>
<evidence type="ECO:0000256" key="4">
    <source>
        <dbReference type="ARBA" id="ARBA00023163"/>
    </source>
</evidence>
<name>A0A1H6VEG3_9BACT</name>
<dbReference type="RefSeq" id="WP_090336280.1">
    <property type="nucleotide sequence ID" value="NZ_FNXY01000004.1"/>
</dbReference>
<dbReference type="STRING" id="408657.SAMN04487995_3074"/>
<dbReference type="NCBIfam" id="TIGR02985">
    <property type="entry name" value="Sig70_bacteroi1"/>
    <property type="match status" value="1"/>
</dbReference>
<keyword evidence="3" id="KW-0731">Sigma factor</keyword>
<sequence>MKAFFKEDILSDNELLGQFQQGSTVAFEALYSRYFPRLYQHAFKMLKDQDEAQDLIQELFTSFWIKGRELDLTTSVSSYLYAATRNRVLNLFEHNRVHDHYVSSLGEFLSTVEMSVDEVVIEKELAEIIESEIKQMPSKMREIFELSRKEDLSHKEIADYLAISDKTVKKQISNALKILRMKISYSLVFAQACIEFIN</sequence>
<dbReference type="PANTHER" id="PTHR43133:SF46">
    <property type="entry name" value="RNA POLYMERASE SIGMA-70 FACTOR ECF SUBFAMILY"/>
    <property type="match status" value="1"/>
</dbReference>
<proteinExistence type="inferred from homology"/>